<feature type="domain" description="Helix-turn-helix" evidence="2">
    <location>
        <begin position="115"/>
        <end position="162"/>
    </location>
</feature>
<dbReference type="InterPro" id="IPR010093">
    <property type="entry name" value="SinI_DNA-bd"/>
</dbReference>
<evidence type="ECO:0000259" key="2">
    <source>
        <dbReference type="Pfam" id="PF12728"/>
    </source>
</evidence>
<dbReference type="InterPro" id="IPR041657">
    <property type="entry name" value="HTH_17"/>
</dbReference>
<gene>
    <name evidence="3" type="ORF">J2W69_004159</name>
</gene>
<name>A0ABU1W5D9_9GAMM</name>
<reference evidence="3 4" key="1">
    <citation type="submission" date="2023-07" db="EMBL/GenBank/DDBJ databases">
        <title>Sorghum-associated microbial communities from plants grown in Nebraska, USA.</title>
        <authorList>
            <person name="Schachtman D."/>
        </authorList>
    </citation>
    <scope>NUCLEOTIDE SEQUENCE [LARGE SCALE GENOMIC DNA]</scope>
    <source>
        <strain evidence="3 4">4138</strain>
    </source>
</reference>
<dbReference type="EMBL" id="JAVDWR010000047">
    <property type="protein sequence ID" value="MDR7123171.1"/>
    <property type="molecule type" value="Genomic_DNA"/>
</dbReference>
<proteinExistence type="predicted"/>
<keyword evidence="4" id="KW-1185">Reference proteome</keyword>
<dbReference type="NCBIfam" id="TIGR01764">
    <property type="entry name" value="excise"/>
    <property type="match status" value="1"/>
</dbReference>
<dbReference type="Proteomes" id="UP001257909">
    <property type="component" value="Unassembled WGS sequence"/>
</dbReference>
<evidence type="ECO:0000313" key="4">
    <source>
        <dbReference type="Proteomes" id="UP001257909"/>
    </source>
</evidence>
<dbReference type="RefSeq" id="WP_310282077.1">
    <property type="nucleotide sequence ID" value="NZ_JAVDWR010000047.1"/>
</dbReference>
<organism evidence="3 4">
    <name type="scientific">Rheinheimera soli</name>
    <dbReference type="NCBI Taxonomy" id="443616"/>
    <lineage>
        <taxon>Bacteria</taxon>
        <taxon>Pseudomonadati</taxon>
        <taxon>Pseudomonadota</taxon>
        <taxon>Gammaproteobacteria</taxon>
        <taxon>Chromatiales</taxon>
        <taxon>Chromatiaceae</taxon>
        <taxon>Rheinheimera</taxon>
    </lineage>
</organism>
<dbReference type="Pfam" id="PF12728">
    <property type="entry name" value="HTH_17"/>
    <property type="match status" value="1"/>
</dbReference>
<feature type="non-terminal residue" evidence="3">
    <location>
        <position position="1"/>
    </location>
</feature>
<sequence length="185" mass="20265">KQANKQTSKQANKQTSKQANKQTSKQANKQTEMTKMLSVQSLPSAEEIALAKLSSQELSAVLEANGDVQNFNVVGKDGENHSVKLPASAVKLMIEVLTQLGQGNSVSITPIHAELTTQEAADMLNMSRPTFIKLLDSGELAHTRTGNRRKVAFVDVMKFKQEIDVKRLATLDELTALDQELNLGY</sequence>
<comment type="caution">
    <text evidence="3">The sequence shown here is derived from an EMBL/GenBank/DDBJ whole genome shotgun (WGS) entry which is preliminary data.</text>
</comment>
<accession>A0ABU1W5D9</accession>
<evidence type="ECO:0000256" key="1">
    <source>
        <dbReference type="SAM" id="MobiDB-lite"/>
    </source>
</evidence>
<feature type="region of interest" description="Disordered" evidence="1">
    <location>
        <begin position="1"/>
        <end position="38"/>
    </location>
</feature>
<evidence type="ECO:0000313" key="3">
    <source>
        <dbReference type="EMBL" id="MDR7123171.1"/>
    </source>
</evidence>
<protein>
    <submittedName>
        <fullName evidence="3">Excisionase family DNA binding protein</fullName>
    </submittedName>
</protein>